<evidence type="ECO:0000313" key="2">
    <source>
        <dbReference type="EMBL" id="MBF5057935.1"/>
    </source>
</evidence>
<dbReference type="RefSeq" id="WP_194866038.1">
    <property type="nucleotide sequence ID" value="NZ_ARXX01000066.1"/>
</dbReference>
<dbReference type="InterPro" id="IPR029021">
    <property type="entry name" value="Prot-tyrosine_phosphatase-like"/>
</dbReference>
<reference evidence="2 3" key="1">
    <citation type="submission" date="2012-09" db="EMBL/GenBank/DDBJ databases">
        <title>Genome Sequence of alkane-degrading Bacterium Alcanivorax sp. 521-1.</title>
        <authorList>
            <person name="Lai Q."/>
            <person name="Shao Z."/>
        </authorList>
    </citation>
    <scope>NUCLEOTIDE SEQUENCE [LARGE SCALE GENOMIC DNA]</scope>
    <source>
        <strain evidence="2 3">521-1</strain>
    </source>
</reference>
<keyword evidence="3" id="KW-1185">Reference proteome</keyword>
<sequence>MADYTRLTPDLAVSPQLQPEDLAGLAGDGFRVVINNRPDGEAEDQPEHRAMEQAAREAGLTYHYQPVVASEIDDQDARRFAELVDRQPGPVLAFCRTGNRCGKLWERARQLRE</sequence>
<evidence type="ECO:0000313" key="3">
    <source>
        <dbReference type="Proteomes" id="UP000662703"/>
    </source>
</evidence>
<organism evidence="2 3">
    <name type="scientific">Alloalcanivorax profundimaris</name>
    <dbReference type="NCBI Taxonomy" id="2735259"/>
    <lineage>
        <taxon>Bacteria</taxon>
        <taxon>Pseudomonadati</taxon>
        <taxon>Pseudomonadota</taxon>
        <taxon>Gammaproteobacteria</taxon>
        <taxon>Oceanospirillales</taxon>
        <taxon>Alcanivoracaceae</taxon>
        <taxon>Alloalcanivorax</taxon>
    </lineage>
</organism>
<comment type="caution">
    <text evidence="2">The sequence shown here is derived from an EMBL/GenBank/DDBJ whole genome shotgun (WGS) entry which is preliminary data.</text>
</comment>
<dbReference type="Gene3D" id="3.90.190.10">
    <property type="entry name" value="Protein tyrosine phosphatase superfamily"/>
    <property type="match status" value="1"/>
</dbReference>
<dbReference type="InterPro" id="IPR005939">
    <property type="entry name" value="BLH_phosphatase-like"/>
</dbReference>
<dbReference type="NCBIfam" id="TIGR01244">
    <property type="entry name" value="TIGR01244 family sulfur transferase"/>
    <property type="match status" value="1"/>
</dbReference>
<dbReference type="Proteomes" id="UP000662703">
    <property type="component" value="Unassembled WGS sequence"/>
</dbReference>
<dbReference type="SUPFAM" id="SSF52799">
    <property type="entry name" value="(Phosphotyrosine protein) phosphatases II"/>
    <property type="match status" value="1"/>
</dbReference>
<evidence type="ECO:0000259" key="1">
    <source>
        <dbReference type="Pfam" id="PF04273"/>
    </source>
</evidence>
<gene>
    <name evidence="2" type="ORF">Y5W_03229</name>
</gene>
<accession>A0ABS0AUY2</accession>
<dbReference type="CDD" id="cd14503">
    <property type="entry name" value="PTP-bact"/>
    <property type="match status" value="1"/>
</dbReference>
<dbReference type="Pfam" id="PF04273">
    <property type="entry name" value="BLH_phosphatase"/>
    <property type="match status" value="1"/>
</dbReference>
<proteinExistence type="predicted"/>
<name>A0ABS0AUY2_9GAMM</name>
<protein>
    <recommendedName>
        <fullName evidence="1">Beta-lactamase hydrolase-like protein phosphatase-like domain-containing protein</fullName>
    </recommendedName>
</protein>
<dbReference type="EMBL" id="ARXX01000066">
    <property type="protein sequence ID" value="MBF5057935.1"/>
    <property type="molecule type" value="Genomic_DNA"/>
</dbReference>
<feature type="domain" description="Beta-lactamase hydrolase-like protein phosphatase-like" evidence="1">
    <location>
        <begin position="3"/>
        <end position="106"/>
    </location>
</feature>